<evidence type="ECO:0000313" key="4">
    <source>
        <dbReference type="EMBL" id="RKE02648.1"/>
    </source>
</evidence>
<proteinExistence type="predicted"/>
<dbReference type="GO" id="GO:0016020">
    <property type="term" value="C:membrane"/>
    <property type="evidence" value="ECO:0007669"/>
    <property type="project" value="InterPro"/>
</dbReference>
<dbReference type="InterPro" id="IPR015943">
    <property type="entry name" value="WD40/YVTN_repeat-like_dom_sf"/>
</dbReference>
<dbReference type="Proteomes" id="UP000284531">
    <property type="component" value="Unassembled WGS sequence"/>
</dbReference>
<feature type="transmembrane region" description="Helical" evidence="1">
    <location>
        <begin position="745"/>
        <end position="763"/>
    </location>
</feature>
<sequence>MNLIIKTQLTILLLFLAAFKGIAAYSSTGDFTQLDGLPCNSVNHIFEDSRGMIWLATDAGLCEFNGFEVKYRKELNRLQGEKVTSITENKNGNLIISATGVGVCEFDGEHLEVISTQENNELYDIRSVKVLDNKLIVGTSDGIYLSDVLDKLGEFSLVKGTKELNVLEAVSNNNAVIIFPKLEQKTYKFESGSFSKIVNGKSQILEFGKKFYGEIGVGQQAFLVVDSQRVRCDVLNVLSNQNERVILLRYIKNGLQFRKLISIRNNICVDLLAENDLDDVFVQCVFKHSLMGDIWLGTKNHGLISLKQSIFELYDVSSLIPDCNEIVDLLSYSDGSIVVAGRNGIAKIKNEKVIKSINQKEFIKLLPKSKKKKELIINDIELKGNTIWVATNCGFYTWNCMSFLLTYKNISVATNFIITSNGNLFCYNGSQFYTCGIRDNSVDTKWNLSKGEEVELTKIIEFDSYIWVATETHGIYRFGENKVKKFGRNNIGIHNVVNDMLVLPDSSIIVGGNNGIIYKLKSEGDELMILDSLDQSDGLEGISVHGFQYHKDGSIWCGTNIGVHRFEYKTWQPDSVVKYRFWNANKKVEFRGKESVVDKYDNIWVKSNYALMKIEANDFINDNAAYKPTLLEVKVKDSNWRLKKSEFDKWTKTPNNPIHLSYNENYYRLHYGMLYCDALENIRYRYRLVGFDNRWSDWVKSDEVVYSNLRGGEYTFEIEARKLSSGKLGQYSIDIILESAWWKTVWFWFIVISILGVLTYYAIQLFKSRIKFEEKQRTKQFNRVIGLKIRALQYQLDPHFIFNSLNSIQSYILEDDEDKALEYLSDFSMVLRNNINNANKNLISLSEEVAYLKLYLKLEQMRFEEKFTFQINLDDKINSLDIKIPPMLIQPFLEHAIRNGITKLDKIGKIVIRFILEEDGYLKCEITDDGLGNRKIDVTNAKPELVKGNSLQITCDRMKLLNKVLTNGKTYSYQINECVDSKTNFSGVKTVLGFPRLEL</sequence>
<dbReference type="Gene3D" id="2.130.10.10">
    <property type="entry name" value="YVTN repeat-like/Quinoprotein amine dehydrogenase"/>
    <property type="match status" value="3"/>
</dbReference>
<dbReference type="GO" id="GO:0000155">
    <property type="term" value="F:phosphorelay sensor kinase activity"/>
    <property type="evidence" value="ECO:0007669"/>
    <property type="project" value="InterPro"/>
</dbReference>
<feature type="domain" description="Signal transduction histidine kinase internal region" evidence="2">
    <location>
        <begin position="788"/>
        <end position="867"/>
    </location>
</feature>
<comment type="caution">
    <text evidence="4">The sequence shown here is derived from an EMBL/GenBank/DDBJ whole genome shotgun (WGS) entry which is preliminary data.</text>
</comment>
<name>A0A419X4L1_9BACT</name>
<protein>
    <submittedName>
        <fullName evidence="4">Two component regulator with propeller domain</fullName>
    </submittedName>
</protein>
<accession>A0A419X4L1</accession>
<reference evidence="4 5" key="1">
    <citation type="submission" date="2018-09" db="EMBL/GenBank/DDBJ databases">
        <title>Genomic Encyclopedia of Archaeal and Bacterial Type Strains, Phase II (KMG-II): from individual species to whole genera.</title>
        <authorList>
            <person name="Goeker M."/>
        </authorList>
    </citation>
    <scope>NUCLEOTIDE SEQUENCE [LARGE SCALE GENOMIC DNA]</scope>
    <source>
        <strain evidence="4 5">DSM 21950</strain>
    </source>
</reference>
<evidence type="ECO:0000259" key="3">
    <source>
        <dbReference type="Pfam" id="PF07495"/>
    </source>
</evidence>
<keyword evidence="1" id="KW-0472">Membrane</keyword>
<dbReference type="Pfam" id="PF07494">
    <property type="entry name" value="Reg_prop"/>
    <property type="match status" value="1"/>
</dbReference>
<dbReference type="EMBL" id="RAPQ01000009">
    <property type="protein sequence ID" value="RKE02648.1"/>
    <property type="molecule type" value="Genomic_DNA"/>
</dbReference>
<dbReference type="Gene3D" id="2.60.40.10">
    <property type="entry name" value="Immunoglobulins"/>
    <property type="match status" value="1"/>
</dbReference>
<keyword evidence="1" id="KW-0812">Transmembrane</keyword>
<evidence type="ECO:0000313" key="5">
    <source>
        <dbReference type="Proteomes" id="UP000284531"/>
    </source>
</evidence>
<dbReference type="Pfam" id="PF07495">
    <property type="entry name" value="Y_Y_Y"/>
    <property type="match status" value="1"/>
</dbReference>
<dbReference type="InterPro" id="IPR011110">
    <property type="entry name" value="Reg_prop"/>
</dbReference>
<evidence type="ECO:0000256" key="1">
    <source>
        <dbReference type="SAM" id="Phobius"/>
    </source>
</evidence>
<keyword evidence="5" id="KW-1185">Reference proteome</keyword>
<dbReference type="InterPro" id="IPR010559">
    <property type="entry name" value="Sig_transdc_His_kin_internal"/>
</dbReference>
<dbReference type="Pfam" id="PF06580">
    <property type="entry name" value="His_kinase"/>
    <property type="match status" value="1"/>
</dbReference>
<dbReference type="PANTHER" id="PTHR34220:SF7">
    <property type="entry name" value="SENSOR HISTIDINE KINASE YPDA"/>
    <property type="match status" value="1"/>
</dbReference>
<dbReference type="OrthoDB" id="908907at2"/>
<dbReference type="PANTHER" id="PTHR34220">
    <property type="entry name" value="SENSOR HISTIDINE KINASE YPDA"/>
    <property type="match status" value="1"/>
</dbReference>
<gene>
    <name evidence="4" type="ORF">BXY64_2743</name>
</gene>
<dbReference type="InterPro" id="IPR013783">
    <property type="entry name" value="Ig-like_fold"/>
</dbReference>
<organism evidence="4 5">
    <name type="scientific">Marinifilum flexuosum</name>
    <dbReference type="NCBI Taxonomy" id="1117708"/>
    <lineage>
        <taxon>Bacteria</taxon>
        <taxon>Pseudomonadati</taxon>
        <taxon>Bacteroidota</taxon>
        <taxon>Bacteroidia</taxon>
        <taxon>Marinilabiliales</taxon>
        <taxon>Marinifilaceae</taxon>
    </lineage>
</organism>
<feature type="domain" description="Two component regulator three Y" evidence="3">
    <location>
        <begin position="680"/>
        <end position="726"/>
    </location>
</feature>
<dbReference type="RefSeq" id="WP_120240501.1">
    <property type="nucleotide sequence ID" value="NZ_RAPQ01000009.1"/>
</dbReference>
<dbReference type="InterPro" id="IPR050640">
    <property type="entry name" value="Bact_2-comp_sensor_kinase"/>
</dbReference>
<keyword evidence="1" id="KW-1133">Transmembrane helix</keyword>
<dbReference type="SUPFAM" id="SSF50998">
    <property type="entry name" value="Quinoprotein alcohol dehydrogenase-like"/>
    <property type="match status" value="1"/>
</dbReference>
<dbReference type="InterPro" id="IPR011047">
    <property type="entry name" value="Quinoprotein_ADH-like_sf"/>
</dbReference>
<dbReference type="AlphaFoldDB" id="A0A419X4L1"/>
<dbReference type="InterPro" id="IPR011123">
    <property type="entry name" value="Y_Y_Y"/>
</dbReference>
<evidence type="ECO:0000259" key="2">
    <source>
        <dbReference type="Pfam" id="PF06580"/>
    </source>
</evidence>